<dbReference type="AlphaFoldDB" id="A0AAV4INW1"/>
<evidence type="ECO:0000313" key="2">
    <source>
        <dbReference type="EMBL" id="GFS10646.1"/>
    </source>
</evidence>
<keyword evidence="3" id="KW-1185">Reference proteome</keyword>
<comment type="caution">
    <text evidence="2">The sequence shown here is derived from an EMBL/GenBank/DDBJ whole genome shotgun (WGS) entry which is preliminary data.</text>
</comment>
<feature type="compositionally biased region" description="Acidic residues" evidence="1">
    <location>
        <begin position="59"/>
        <end position="68"/>
    </location>
</feature>
<feature type="compositionally biased region" description="Pro residues" evidence="1">
    <location>
        <begin position="34"/>
        <end position="56"/>
    </location>
</feature>
<accession>A0AAV4INW1</accession>
<evidence type="ECO:0000256" key="1">
    <source>
        <dbReference type="SAM" id="MobiDB-lite"/>
    </source>
</evidence>
<proteinExistence type="predicted"/>
<dbReference type="EMBL" id="BMAT01013347">
    <property type="protein sequence ID" value="GFS10646.1"/>
    <property type="molecule type" value="Genomic_DNA"/>
</dbReference>
<organism evidence="2 3">
    <name type="scientific">Elysia marginata</name>
    <dbReference type="NCBI Taxonomy" id="1093978"/>
    <lineage>
        <taxon>Eukaryota</taxon>
        <taxon>Metazoa</taxon>
        <taxon>Spiralia</taxon>
        <taxon>Lophotrochozoa</taxon>
        <taxon>Mollusca</taxon>
        <taxon>Gastropoda</taxon>
        <taxon>Heterobranchia</taxon>
        <taxon>Euthyneura</taxon>
        <taxon>Panpulmonata</taxon>
        <taxon>Sacoglossa</taxon>
        <taxon>Placobranchoidea</taxon>
        <taxon>Plakobranchidae</taxon>
        <taxon>Elysia</taxon>
    </lineage>
</organism>
<gene>
    <name evidence="2" type="ORF">ElyMa_006650900</name>
</gene>
<feature type="region of interest" description="Disordered" evidence="1">
    <location>
        <begin position="34"/>
        <end position="74"/>
    </location>
</feature>
<reference evidence="2 3" key="1">
    <citation type="journal article" date="2021" name="Elife">
        <title>Chloroplast acquisition without the gene transfer in kleptoplastic sea slugs, Plakobranchus ocellatus.</title>
        <authorList>
            <person name="Maeda T."/>
            <person name="Takahashi S."/>
            <person name="Yoshida T."/>
            <person name="Shimamura S."/>
            <person name="Takaki Y."/>
            <person name="Nagai Y."/>
            <person name="Toyoda A."/>
            <person name="Suzuki Y."/>
            <person name="Arimoto A."/>
            <person name="Ishii H."/>
            <person name="Satoh N."/>
            <person name="Nishiyama T."/>
            <person name="Hasebe M."/>
            <person name="Maruyama T."/>
            <person name="Minagawa J."/>
            <person name="Obokata J."/>
            <person name="Shigenobu S."/>
        </authorList>
    </citation>
    <scope>NUCLEOTIDE SEQUENCE [LARGE SCALE GENOMIC DNA]</scope>
</reference>
<evidence type="ECO:0000313" key="3">
    <source>
        <dbReference type="Proteomes" id="UP000762676"/>
    </source>
</evidence>
<dbReference type="Proteomes" id="UP000762676">
    <property type="component" value="Unassembled WGS sequence"/>
</dbReference>
<sequence>MERAEGFMLCWLQGRRSVPASPCPSPAVLPFPAVSPFPAVPPSQQFPPSQPSPRAPVPEESDSGDMDIDLGSALSADPGGCPLSPLVLIQETCTDSPPSLSPPRRQGVRDARVWQDLHLEACRTARDFNGYSPLWGDERLDQLGKMIEDFLISNDDILLNDKVLTFIHSASGNTSAIDNYSFANCCSRLFLVCTRRLVWKRPFPYYISIQYKCWSG</sequence>
<protein>
    <submittedName>
        <fullName evidence="2">Uncharacterized protein</fullName>
    </submittedName>
</protein>
<name>A0AAV4INW1_9GAST</name>